<sequence>MPSLTPEGGPQVARPTWTSALRGVVRDTVALARVRLELVALEGRSHAQAVVALLLLGWAALCLLLLGLAFLAVLLTVLWWDTPMRVLALAAFTFIFLTLGAVAAVWAWRNWQRERNWFEATRAELAADAQKLRP</sequence>
<accession>A0A060NMJ0</accession>
<dbReference type="RefSeq" id="WP_045534630.1">
    <property type="nucleotide sequence ID" value="NZ_AP014569.1"/>
</dbReference>
<feature type="transmembrane region" description="Helical" evidence="1">
    <location>
        <begin position="50"/>
        <end position="80"/>
    </location>
</feature>
<protein>
    <submittedName>
        <fullName evidence="2">Predicted membrane protein</fullName>
    </submittedName>
</protein>
<dbReference type="OrthoDB" id="8910315at2"/>
<feature type="transmembrane region" description="Helical" evidence="1">
    <location>
        <begin position="86"/>
        <end position="108"/>
    </location>
</feature>
<keyword evidence="3" id="KW-1185">Reference proteome</keyword>
<dbReference type="HOGENOM" id="CLU_1892622_0_0_4"/>
<dbReference type="KEGG" id="cbab:SMCB_0372"/>
<keyword evidence="1" id="KW-1133">Transmembrane helix</keyword>
<dbReference type="STRING" id="1458426.SMCB_0372"/>
<evidence type="ECO:0000313" key="2">
    <source>
        <dbReference type="EMBL" id="BAO82600.1"/>
    </source>
</evidence>
<gene>
    <name evidence="2" type="ORF">SMCB_0372</name>
</gene>
<keyword evidence="1" id="KW-0472">Membrane</keyword>
<proteinExistence type="predicted"/>
<dbReference type="Proteomes" id="UP000066014">
    <property type="component" value="Chromosome"/>
</dbReference>
<dbReference type="Pfam" id="PF07332">
    <property type="entry name" value="Phage_holin_3_6"/>
    <property type="match status" value="1"/>
</dbReference>
<dbReference type="InterPro" id="IPR009937">
    <property type="entry name" value="Phage_holin_3_6"/>
</dbReference>
<reference evidence="2 3" key="1">
    <citation type="journal article" date="2014" name="Nat. Commun.">
        <title>Physiological and genomic features of highly alkaliphilic hydrogen-utilizing Betaproteobacteria from a continental serpentinizing site.</title>
        <authorList>
            <person name="Suzuki S."/>
            <person name="Kuenen J.G."/>
            <person name="Schipper K."/>
            <person name="van der Velde S."/>
            <person name="Ishii S."/>
            <person name="Wu A."/>
            <person name="Sorokin D.Y."/>
            <person name="Tenney A."/>
            <person name="Meng X.Y."/>
            <person name="Morrill P.L."/>
            <person name="Kamagata Y."/>
            <person name="Muyzer G."/>
            <person name="Nealson K.H."/>
        </authorList>
    </citation>
    <scope>NUCLEOTIDE SEQUENCE [LARGE SCALE GENOMIC DNA]</scope>
    <source>
        <strain evidence="2 3">B1</strain>
    </source>
</reference>
<dbReference type="AlphaFoldDB" id="A0A060NMJ0"/>
<evidence type="ECO:0000313" key="3">
    <source>
        <dbReference type="Proteomes" id="UP000066014"/>
    </source>
</evidence>
<dbReference type="EMBL" id="AP014569">
    <property type="protein sequence ID" value="BAO82600.1"/>
    <property type="molecule type" value="Genomic_DNA"/>
</dbReference>
<name>A0A060NMJ0_9BURK</name>
<organism evidence="2 3">
    <name type="scientific">Serpentinimonas maccroryi</name>
    <dbReference type="NCBI Taxonomy" id="1458426"/>
    <lineage>
        <taxon>Bacteria</taxon>
        <taxon>Pseudomonadati</taxon>
        <taxon>Pseudomonadota</taxon>
        <taxon>Betaproteobacteria</taxon>
        <taxon>Burkholderiales</taxon>
        <taxon>Comamonadaceae</taxon>
        <taxon>Serpentinimonas</taxon>
    </lineage>
</organism>
<keyword evidence="1" id="KW-0812">Transmembrane</keyword>
<evidence type="ECO:0000256" key="1">
    <source>
        <dbReference type="SAM" id="Phobius"/>
    </source>
</evidence>